<dbReference type="GO" id="GO:0005524">
    <property type="term" value="F:ATP binding"/>
    <property type="evidence" value="ECO:0007669"/>
    <property type="project" value="UniProtKB-UniRule"/>
</dbReference>
<evidence type="ECO:0000256" key="4">
    <source>
        <dbReference type="PROSITE-ProRule" id="PRU10141"/>
    </source>
</evidence>
<evidence type="ECO:0000256" key="5">
    <source>
        <dbReference type="RuleBase" id="RU000304"/>
    </source>
</evidence>
<evidence type="ECO:0000256" key="2">
    <source>
        <dbReference type="ARBA" id="ARBA00022741"/>
    </source>
</evidence>
<dbReference type="Pfam" id="PF00069">
    <property type="entry name" value="Pkinase"/>
    <property type="match status" value="1"/>
</dbReference>
<dbReference type="PANTHER" id="PTHR45832:SF22">
    <property type="entry name" value="SERINE_THREONINE-PROTEIN KINASE SAMKA-RELATED"/>
    <property type="match status" value="1"/>
</dbReference>
<keyword evidence="5" id="KW-0418">Kinase</keyword>
<dbReference type="SMART" id="SM00220">
    <property type="entry name" value="S_TKc"/>
    <property type="match status" value="1"/>
</dbReference>
<dbReference type="InterPro" id="IPR011009">
    <property type="entry name" value="Kinase-like_dom_sf"/>
</dbReference>
<dbReference type="PROSITE" id="PS00107">
    <property type="entry name" value="PROTEIN_KINASE_ATP"/>
    <property type="match status" value="1"/>
</dbReference>
<accession>A0A6B2LAF7</accession>
<comment type="similarity">
    <text evidence="1">Belongs to the protein kinase superfamily. STE Ser/Thr protein kinase family. STE20 subfamily.</text>
</comment>
<dbReference type="PROSITE" id="PS50011">
    <property type="entry name" value="PROTEIN_KINASE_DOM"/>
    <property type="match status" value="1"/>
</dbReference>
<evidence type="ECO:0000313" key="7">
    <source>
        <dbReference type="EMBL" id="NDV33976.1"/>
    </source>
</evidence>
<evidence type="ECO:0000256" key="3">
    <source>
        <dbReference type="ARBA" id="ARBA00022840"/>
    </source>
</evidence>
<dbReference type="Gene3D" id="3.30.200.20">
    <property type="entry name" value="Phosphorylase Kinase, domain 1"/>
    <property type="match status" value="1"/>
</dbReference>
<dbReference type="SUPFAM" id="SSF56112">
    <property type="entry name" value="Protein kinase-like (PK-like)"/>
    <property type="match status" value="1"/>
</dbReference>
<feature type="domain" description="Protein kinase" evidence="6">
    <location>
        <begin position="15"/>
        <end position="265"/>
    </location>
</feature>
<keyword evidence="5" id="KW-0723">Serine/threonine-protein kinase</keyword>
<dbReference type="AlphaFoldDB" id="A0A6B2LAF7"/>
<protein>
    <recommendedName>
        <fullName evidence="6">Protein kinase domain-containing protein</fullName>
    </recommendedName>
</protein>
<keyword evidence="3 4" id="KW-0067">ATP-binding</keyword>
<name>A0A6B2LAF7_9EUKA</name>
<sequence>MKEVVNNVDDPELLYSDYKLIGTGASGQTFSALYSKTSKLVAIKKMPISIDNAGPLATEISIMKTCTHPNIVEYFDSFVVDFVELWLVMEYMRFSSLTFILNLYEELRMDEPHVAYCLRETLFGLNYIHNLDIIHRDIKSDNILISDTGCIKITDFGFSAKTDTLTHSAVGSPYWMAPELIKSNPYNNKVDIWSLGIMAMEMVEGEPPYFDLEPQDALKKITEKGIPCIAEDKSSKDLIDFFLHCCETDPGKRHSAQELLRHPFMLKSCEADDFLTLCEEATRIKKEQANFFLDDYNIDD</sequence>
<organism evidence="7">
    <name type="scientific">Arcella intermedia</name>
    <dbReference type="NCBI Taxonomy" id="1963864"/>
    <lineage>
        <taxon>Eukaryota</taxon>
        <taxon>Amoebozoa</taxon>
        <taxon>Tubulinea</taxon>
        <taxon>Elardia</taxon>
        <taxon>Arcellinida</taxon>
        <taxon>Sphaerothecina</taxon>
        <taxon>Arcellidae</taxon>
        <taxon>Arcella</taxon>
    </lineage>
</organism>
<dbReference type="InterPro" id="IPR008271">
    <property type="entry name" value="Ser/Thr_kinase_AS"/>
</dbReference>
<feature type="binding site" evidence="4">
    <location>
        <position position="45"/>
    </location>
    <ligand>
        <name>ATP</name>
        <dbReference type="ChEBI" id="CHEBI:30616"/>
    </ligand>
</feature>
<dbReference type="InterPro" id="IPR051931">
    <property type="entry name" value="PAK3-like"/>
</dbReference>
<dbReference type="InterPro" id="IPR017441">
    <property type="entry name" value="Protein_kinase_ATP_BS"/>
</dbReference>
<dbReference type="Gene3D" id="1.10.510.10">
    <property type="entry name" value="Transferase(Phosphotransferase) domain 1"/>
    <property type="match status" value="1"/>
</dbReference>
<reference evidence="7" key="1">
    <citation type="journal article" date="2020" name="J. Eukaryot. Microbiol.">
        <title>De novo Sequencing, Assembly and Annotation of the Transcriptome for the Free-Living Testate Amoeba Arcella intermedia.</title>
        <authorList>
            <person name="Ribeiro G.M."/>
            <person name="Porfirio-Sousa A.L."/>
            <person name="Maurer-Alcala X.X."/>
            <person name="Katz L.A."/>
            <person name="Lahr D.J.G."/>
        </authorList>
    </citation>
    <scope>NUCLEOTIDE SEQUENCE</scope>
</reference>
<evidence type="ECO:0000256" key="1">
    <source>
        <dbReference type="ARBA" id="ARBA00008874"/>
    </source>
</evidence>
<evidence type="ECO:0000259" key="6">
    <source>
        <dbReference type="PROSITE" id="PS50011"/>
    </source>
</evidence>
<dbReference type="PANTHER" id="PTHR45832">
    <property type="entry name" value="SERINE/THREONINE-PROTEIN KINASE SAMKA-RELATED-RELATED"/>
    <property type="match status" value="1"/>
</dbReference>
<keyword evidence="5" id="KW-0808">Transferase</keyword>
<dbReference type="InterPro" id="IPR000719">
    <property type="entry name" value="Prot_kinase_dom"/>
</dbReference>
<keyword evidence="2 4" id="KW-0547">Nucleotide-binding</keyword>
<dbReference type="PROSITE" id="PS00108">
    <property type="entry name" value="PROTEIN_KINASE_ST"/>
    <property type="match status" value="1"/>
</dbReference>
<proteinExistence type="inferred from homology"/>
<dbReference type="EMBL" id="GIBP01005007">
    <property type="protein sequence ID" value="NDV33976.1"/>
    <property type="molecule type" value="Transcribed_RNA"/>
</dbReference>
<dbReference type="GO" id="GO:0004674">
    <property type="term" value="F:protein serine/threonine kinase activity"/>
    <property type="evidence" value="ECO:0007669"/>
    <property type="project" value="UniProtKB-KW"/>
</dbReference>